<dbReference type="Gene3D" id="3.20.20.80">
    <property type="entry name" value="Glycosidases"/>
    <property type="match status" value="1"/>
</dbReference>
<evidence type="ECO:0000256" key="1">
    <source>
        <dbReference type="ARBA" id="ARBA00008452"/>
    </source>
</evidence>
<feature type="binding site" evidence="5">
    <location>
        <position position="96"/>
    </location>
    <ligand>
        <name>substrate</name>
    </ligand>
</feature>
<comment type="caution">
    <text evidence="7">The sequence shown here is derived from an EMBL/GenBank/DDBJ whole genome shotgun (WGS) entry which is preliminary data.</text>
</comment>
<comment type="similarity">
    <text evidence="1 4">Belongs to the glycosyl hydrolase 13 family. Sucrose phosphorylase subfamily.</text>
</comment>
<name>A0AAJ2MR04_9LACT</name>
<dbReference type="Pfam" id="PF00128">
    <property type="entry name" value="Alpha-amylase"/>
    <property type="match status" value="1"/>
</dbReference>
<dbReference type="SMART" id="SM00642">
    <property type="entry name" value="Aamy"/>
    <property type="match status" value="1"/>
</dbReference>
<dbReference type="PANTHER" id="PTHR38784">
    <property type="entry name" value="SUCROSE PHOSPHORYLASE"/>
    <property type="match status" value="1"/>
</dbReference>
<dbReference type="Proteomes" id="UP001257962">
    <property type="component" value="Unassembled WGS sequence"/>
</dbReference>
<dbReference type="InterPro" id="IPR017853">
    <property type="entry name" value="GH"/>
</dbReference>
<feature type="domain" description="Glycosyl hydrolase family 13 catalytic" evidence="6">
    <location>
        <begin position="53"/>
        <end position="475"/>
    </location>
</feature>
<dbReference type="Gene3D" id="3.90.400.10">
    <property type="entry name" value="Oligo-1,6-glucosidase, Domain 2"/>
    <property type="match status" value="1"/>
</dbReference>
<dbReference type="InterPro" id="IPR006047">
    <property type="entry name" value="GH13_cat_dom"/>
</dbReference>
<dbReference type="GO" id="GO:0009018">
    <property type="term" value="F:sucrose phosphorylase activity"/>
    <property type="evidence" value="ECO:0007669"/>
    <property type="project" value="UniProtKB-EC"/>
</dbReference>
<dbReference type="EMBL" id="JARPYC010000001">
    <property type="protein sequence ID" value="MDT2665657.1"/>
    <property type="molecule type" value="Genomic_DNA"/>
</dbReference>
<evidence type="ECO:0000256" key="2">
    <source>
        <dbReference type="ARBA" id="ARBA00022676"/>
    </source>
</evidence>
<proteinExistence type="inferred from homology"/>
<dbReference type="InterPro" id="IPR045857">
    <property type="entry name" value="O16G_dom_2"/>
</dbReference>
<dbReference type="RefSeq" id="WP_206888440.1">
    <property type="nucleotide sequence ID" value="NZ_CP141685.1"/>
</dbReference>
<feature type="binding site" evidence="5">
    <location>
        <begin position="334"/>
        <end position="335"/>
    </location>
    <ligand>
        <name>substrate</name>
    </ligand>
</feature>
<gene>
    <name evidence="7" type="ORF">P7D34_00215</name>
</gene>
<dbReference type="GO" id="GO:0005975">
    <property type="term" value="P:carbohydrate metabolic process"/>
    <property type="evidence" value="ECO:0007669"/>
    <property type="project" value="InterPro"/>
</dbReference>
<evidence type="ECO:0000313" key="7">
    <source>
        <dbReference type="EMBL" id="MDT2665657.1"/>
    </source>
</evidence>
<comment type="catalytic activity">
    <reaction evidence="4">
        <text>sucrose + phosphate = D-fructose + alpha-D-glucose 1-phosphate</text>
        <dbReference type="Rhea" id="RHEA:24048"/>
        <dbReference type="ChEBI" id="CHEBI:17992"/>
        <dbReference type="ChEBI" id="CHEBI:37721"/>
        <dbReference type="ChEBI" id="CHEBI:43474"/>
        <dbReference type="ChEBI" id="CHEBI:58601"/>
        <dbReference type="EC" id="2.4.1.7"/>
    </reaction>
</comment>
<evidence type="ECO:0000256" key="4">
    <source>
        <dbReference type="PIRNR" id="PIRNR003059"/>
    </source>
</evidence>
<sequence>MKQIEKINQKLSEIYTGETLGEAQIAFESLMKEYYNKNFAQRKTLSEENIYLITYGDAFTDGNREGLAVLKDVVDEKLAESVTDIHLLPMFPYTSDDGFSVTDYEKINPQLGDWSDIEKLSENYRLMFDFVANHMSKSSDWFKKFLSDDPEFSEAFVEFENDFDTSNVTRPRVSPLFHTYSNNKKVWTTFSEDQVDVNPRNVKMIVRLTKVLLDYAIKGATSVRLDAIGFLWKESGTTCMHLPQTHSIIQLWRILLEELAPNTQIITETNVPHADNISYFGNGNNEAQQVYQFPLPPLVLHTFITGNSERLRNWAAGINRVSETATYFNFLASHDGIGLRPTEGILSDAERQNLVERVLENGGRVSYKNNPDGSKSVYEMNINYSEALKTLGQEELTTKKMLAAHHILLSIIGVPAIYYHSIFGSKNDYVGLKNSGINRRINREKLDMPKLFEELESNDYRQTIYHGIQKMIAVRKKEVAFNPYGTQETLDLGNGLFGLLREFEGHKVYAVTNVTNEVQSLGGISGFDLISGREITNLQAYDVAWIKKV</sequence>
<evidence type="ECO:0000313" key="8">
    <source>
        <dbReference type="Proteomes" id="UP001257962"/>
    </source>
</evidence>
<dbReference type="SUPFAM" id="SSF51445">
    <property type="entry name" value="(Trans)glycosidases"/>
    <property type="match status" value="1"/>
</dbReference>
<reference evidence="7" key="1">
    <citation type="submission" date="2023-03" db="EMBL/GenBank/DDBJ databases">
        <authorList>
            <person name="Shen W."/>
            <person name="Cai J."/>
        </authorList>
    </citation>
    <scope>NUCLEOTIDE SEQUENCE</scope>
    <source>
        <strain evidence="7">Y3</strain>
    </source>
</reference>
<feature type="binding site" evidence="5">
    <location>
        <position position="134"/>
    </location>
    <ligand>
        <name>substrate</name>
    </ligand>
</feature>
<dbReference type="PIRSF" id="PIRSF003059">
    <property type="entry name" value="Sucrose_phosphorylase"/>
    <property type="match status" value="1"/>
</dbReference>
<dbReference type="PANTHER" id="PTHR38784:SF1">
    <property type="entry name" value="SUCROSE PHOSPHORYLASE"/>
    <property type="match status" value="1"/>
</dbReference>
<dbReference type="InterPro" id="IPR033746">
    <property type="entry name" value="GGa_phosphorylase"/>
</dbReference>
<evidence type="ECO:0000256" key="3">
    <source>
        <dbReference type="ARBA" id="ARBA00022679"/>
    </source>
</evidence>
<keyword evidence="3 4" id="KW-0808">Transferase</keyword>
<evidence type="ECO:0000259" key="6">
    <source>
        <dbReference type="SMART" id="SM00642"/>
    </source>
</evidence>
<evidence type="ECO:0000256" key="5">
    <source>
        <dbReference type="PIRSR" id="PIRSR003059-2"/>
    </source>
</evidence>
<dbReference type="InterPro" id="IPR016377">
    <property type="entry name" value="Sucrose_GGa_phosphorylase-rel"/>
</dbReference>
<keyword evidence="2 4" id="KW-0328">Glycosyltransferase</keyword>
<dbReference type="CDD" id="cd11356">
    <property type="entry name" value="AmyAc_Sucrose_phosphorylase-like_1"/>
    <property type="match status" value="1"/>
</dbReference>
<dbReference type="EC" id="2.4.1.7" evidence="4"/>
<organism evidence="7 8">
    <name type="scientific">Lactococcus petauri</name>
    <dbReference type="NCBI Taxonomy" id="1940789"/>
    <lineage>
        <taxon>Bacteria</taxon>
        <taxon>Bacillati</taxon>
        <taxon>Bacillota</taxon>
        <taxon>Bacilli</taxon>
        <taxon>Lactobacillales</taxon>
        <taxon>Streptococcaceae</taxon>
        <taxon>Lactococcus</taxon>
    </lineage>
</organism>
<feature type="binding site" evidence="5">
    <location>
        <position position="439"/>
    </location>
    <ligand>
        <name>substrate</name>
    </ligand>
</feature>
<protein>
    <recommendedName>
        <fullName evidence="4">Sucrose phosphorylase</fullName>
        <ecNumber evidence="4">2.4.1.7</ecNumber>
    </recommendedName>
    <alternativeName>
        <fullName evidence="4">Sucrose glucosyltransferase</fullName>
    </alternativeName>
</protein>
<accession>A0AAJ2MR04</accession>
<dbReference type="AlphaFoldDB" id="A0AAJ2MR04"/>
<feature type="binding site" evidence="5">
    <location>
        <begin position="224"/>
        <end position="226"/>
    </location>
    <ligand>
        <name>substrate</name>
    </ligand>
</feature>